<evidence type="ECO:0000259" key="5">
    <source>
        <dbReference type="Pfam" id="PF01702"/>
    </source>
</evidence>
<feature type="binding site" evidence="4">
    <location>
        <begin position="87"/>
        <end position="91"/>
    </location>
    <ligand>
        <name>substrate</name>
    </ligand>
</feature>
<keyword evidence="2 4" id="KW-0808">Transferase</keyword>
<proteinExistence type="inferred from homology"/>
<comment type="caution">
    <text evidence="4">Lacks conserved residue(s) required for the propagation of feature annotation.</text>
</comment>
<keyword evidence="3 4" id="KW-0819">tRNA processing</keyword>
<evidence type="ECO:0000313" key="6">
    <source>
        <dbReference type="EMBL" id="KGE73967.1"/>
    </source>
</evidence>
<keyword evidence="1 4" id="KW-0328">Glycosyltransferase</keyword>
<feature type="active site" description="Proton acceptor" evidence="4">
    <location>
        <position position="87"/>
    </location>
</feature>
<organism evidence="6 7">
    <name type="scientific">Spirochaeta lutea</name>
    <dbReference type="NCBI Taxonomy" id="1480694"/>
    <lineage>
        <taxon>Bacteria</taxon>
        <taxon>Pseudomonadati</taxon>
        <taxon>Spirochaetota</taxon>
        <taxon>Spirochaetia</taxon>
        <taxon>Spirochaetales</taxon>
        <taxon>Spirochaetaceae</taxon>
        <taxon>Spirochaeta</taxon>
    </lineage>
</organism>
<dbReference type="STRING" id="1480694.DC28_01985"/>
<evidence type="ECO:0000256" key="3">
    <source>
        <dbReference type="ARBA" id="ARBA00022694"/>
    </source>
</evidence>
<comment type="similarity">
    <text evidence="4">Belongs to the queuine tRNA-ribosyltransferase family.</text>
</comment>
<dbReference type="GO" id="GO:0008616">
    <property type="term" value="P:tRNA queuosine(34) biosynthetic process"/>
    <property type="evidence" value="ECO:0007669"/>
    <property type="project" value="UniProtKB-UniRule"/>
</dbReference>
<evidence type="ECO:0000256" key="2">
    <source>
        <dbReference type="ARBA" id="ARBA00022679"/>
    </source>
</evidence>
<feature type="active site" description="Nucleophile" evidence="4">
    <location>
        <position position="264"/>
    </location>
</feature>
<dbReference type="InterPro" id="IPR004803">
    <property type="entry name" value="TGT"/>
</dbReference>
<dbReference type="Proteomes" id="UP000029692">
    <property type="component" value="Unassembled WGS sequence"/>
</dbReference>
<comment type="subunit">
    <text evidence="4">Homodimer. Within each dimer, one monomer is responsible for RNA recognition and catalysis, while the other monomer binds to the replacement base PreQ1.</text>
</comment>
<feature type="binding site" evidence="4">
    <location>
        <position position="214"/>
    </location>
    <ligand>
        <name>substrate</name>
    </ligand>
</feature>
<dbReference type="HAMAP" id="MF_00168">
    <property type="entry name" value="Q_tRNA_Tgt"/>
    <property type="match status" value="1"/>
</dbReference>
<dbReference type="InterPro" id="IPR002616">
    <property type="entry name" value="tRNA_ribo_trans-like"/>
</dbReference>
<feature type="domain" description="tRNA-guanine(15) transglycosylase-like" evidence="5">
    <location>
        <begin position="9"/>
        <end position="363"/>
    </location>
</feature>
<dbReference type="SUPFAM" id="SSF51713">
    <property type="entry name" value="tRNA-guanine transglycosylase"/>
    <property type="match status" value="1"/>
</dbReference>
<dbReference type="NCBIfam" id="TIGR00449">
    <property type="entry name" value="tgt_general"/>
    <property type="match status" value="1"/>
</dbReference>
<dbReference type="Pfam" id="PF01702">
    <property type="entry name" value="TGT"/>
    <property type="match status" value="1"/>
</dbReference>
<reference evidence="6 7" key="1">
    <citation type="submission" date="2014-05" db="EMBL/GenBank/DDBJ databases">
        <title>De novo Genome Sequence of Spirocheata sp.</title>
        <authorList>
            <person name="Shivani Y."/>
            <person name="Subhash Y."/>
            <person name="Tushar L."/>
            <person name="Sasikala C."/>
            <person name="Ramana C.V."/>
        </authorList>
    </citation>
    <scope>NUCLEOTIDE SEQUENCE [LARGE SCALE GENOMIC DNA]</scope>
    <source>
        <strain evidence="6 7">JC230</strain>
    </source>
</reference>
<dbReference type="eggNOG" id="COG0343">
    <property type="taxonomic scope" value="Bacteria"/>
</dbReference>
<comment type="caution">
    <text evidence="6">The sequence shown here is derived from an EMBL/GenBank/DDBJ whole genome shotgun (WGS) entry which is preliminary data.</text>
</comment>
<comment type="pathway">
    <text evidence="4">tRNA modification; tRNA-queuosine biosynthesis.</text>
</comment>
<name>A0A098R5E5_9SPIO</name>
<dbReference type="PANTHER" id="PTHR46499:SF1">
    <property type="entry name" value="QUEUINE TRNA-RIBOSYLTRANSFERASE"/>
    <property type="match status" value="1"/>
</dbReference>
<evidence type="ECO:0000256" key="1">
    <source>
        <dbReference type="ARBA" id="ARBA00022676"/>
    </source>
</evidence>
<evidence type="ECO:0000313" key="7">
    <source>
        <dbReference type="Proteomes" id="UP000029692"/>
    </source>
</evidence>
<feature type="binding site" evidence="4">
    <location>
        <position position="187"/>
    </location>
    <ligand>
        <name>substrate</name>
    </ligand>
</feature>
<dbReference type="InterPro" id="IPR036511">
    <property type="entry name" value="TGT-like_sf"/>
</dbReference>
<feature type="binding site" evidence="4">
    <location>
        <position position="141"/>
    </location>
    <ligand>
        <name>substrate</name>
    </ligand>
</feature>
<gene>
    <name evidence="4" type="primary">tgt</name>
    <name evidence="6" type="ORF">DC28_01985</name>
</gene>
<sequence length="370" mass="42055">MKHRDEFCQARRGEIQLPHGRVQTPVFMPVGTQGTVKALSHQMVEDIGFEIILGNTYHLYLRPGTEVIADFGGLHEFSTWNRNILTDSGGFQVFSLSPFRKITDEGVQFRSHIDGSKHMLTPESVVEIQRVLGSDIQMVLDVCTEHGIDKKSAHKALTTTTRWAKRAKDAWQQSLGDYRGAAFGIVQGNFFEDLRAQSAQELSELDFPGYAIGGLSVGEPPEVFEHFLHYTAPLLPTGKPKYVMGIGTPDYILSAVEAGIDMFDCVFPTRVARNGYFFSRDGRINIKNERYRRDTQPIDLDSPISMYSRAYLRHLFKAGEMLGPMLATRHNLWFLHTFMTEIRTAIEENRFLEYKNTFLERYGRGMGNTI</sequence>
<feature type="region of interest" description="RNA binding" evidence="4">
    <location>
        <begin position="245"/>
        <end position="251"/>
    </location>
</feature>
<dbReference type="UniPathway" id="UPA00392"/>
<evidence type="ECO:0000256" key="4">
    <source>
        <dbReference type="HAMAP-Rule" id="MF_00168"/>
    </source>
</evidence>
<comment type="function">
    <text evidence="4">Catalyzes the base-exchange of a guanine (G) residue with the queuine precursor 7-aminomethyl-7-deazaguanine (PreQ1) at position 34 (anticodon wobble position) in tRNAs with GU(N) anticodons (tRNA-Asp, -Asn, -His and -Tyr). Catalysis occurs through a double-displacement mechanism. The nucleophile active site attacks the C1' of nucleotide 34 to detach the guanine base from the RNA, forming a covalent enzyme-RNA intermediate. The proton acceptor active site deprotonates the incoming PreQ1, allowing a nucleophilic attack on the C1' of the ribose to form the product. After dissociation, two additional enzymatic reactions on the tRNA convert PreQ1 to queuine (Q), resulting in the hypermodified nucleoside queuosine (7-(((4,5-cis-dihydroxy-2-cyclopenten-1-yl)amino)methyl)-7-deazaguanosine).</text>
</comment>
<protein>
    <recommendedName>
        <fullName evidence="4">Queuine tRNA-ribosyltransferase</fullName>
        <ecNumber evidence="4">2.4.2.29</ecNumber>
    </recommendedName>
    <alternativeName>
        <fullName evidence="4">Guanine insertion enzyme</fullName>
    </alternativeName>
    <alternativeName>
        <fullName evidence="4">tRNA-guanine transglycosylase</fullName>
    </alternativeName>
</protein>
<keyword evidence="4" id="KW-0671">Queuosine biosynthesis</keyword>
<dbReference type="EC" id="2.4.2.29" evidence="4"/>
<comment type="catalytic activity">
    <reaction evidence="4">
        <text>7-aminomethyl-7-carbaguanine + guanosine(34) in tRNA = 7-aminomethyl-7-carbaguanosine(34) in tRNA + guanine</text>
        <dbReference type="Rhea" id="RHEA:24104"/>
        <dbReference type="Rhea" id="RHEA-COMP:10341"/>
        <dbReference type="Rhea" id="RHEA-COMP:10342"/>
        <dbReference type="ChEBI" id="CHEBI:16235"/>
        <dbReference type="ChEBI" id="CHEBI:58703"/>
        <dbReference type="ChEBI" id="CHEBI:74269"/>
        <dbReference type="ChEBI" id="CHEBI:82833"/>
        <dbReference type="EC" id="2.4.2.29"/>
    </reaction>
</comment>
<dbReference type="PANTHER" id="PTHR46499">
    <property type="entry name" value="QUEUINE TRNA-RIBOSYLTRANSFERASE"/>
    <property type="match status" value="1"/>
</dbReference>
<feature type="region of interest" description="RNA binding; important for wobble base 34 recognition" evidence="4">
    <location>
        <begin position="269"/>
        <end position="273"/>
    </location>
</feature>
<dbReference type="GO" id="GO:0008479">
    <property type="term" value="F:tRNA-guanosine(34) queuine transglycosylase activity"/>
    <property type="evidence" value="ECO:0007669"/>
    <property type="project" value="UniProtKB-UniRule"/>
</dbReference>
<dbReference type="InterPro" id="IPR050076">
    <property type="entry name" value="ArchSynthase1/Queuine_TRR"/>
</dbReference>
<dbReference type="AlphaFoldDB" id="A0A098R5E5"/>
<keyword evidence="7" id="KW-1185">Reference proteome</keyword>
<dbReference type="GO" id="GO:0005829">
    <property type="term" value="C:cytosol"/>
    <property type="evidence" value="ECO:0007669"/>
    <property type="project" value="TreeGrafter"/>
</dbReference>
<dbReference type="Gene3D" id="3.20.20.105">
    <property type="entry name" value="Queuine tRNA-ribosyltransferase-like"/>
    <property type="match status" value="1"/>
</dbReference>
<dbReference type="NCBIfam" id="TIGR00430">
    <property type="entry name" value="Q_tRNA_tgt"/>
    <property type="match status" value="1"/>
</dbReference>
<dbReference type="EMBL" id="JNUP01000001">
    <property type="protein sequence ID" value="KGE73967.1"/>
    <property type="molecule type" value="Genomic_DNA"/>
</dbReference>
<accession>A0A098R5E5</accession>